<keyword evidence="3" id="KW-1185">Reference proteome</keyword>
<evidence type="ECO:0000256" key="1">
    <source>
        <dbReference type="SAM" id="SignalP"/>
    </source>
</evidence>
<feature type="chain" id="PRO_5039076916" description="Lipoprotein" evidence="1">
    <location>
        <begin position="22"/>
        <end position="176"/>
    </location>
</feature>
<dbReference type="EMBL" id="CP016020">
    <property type="protein sequence ID" value="APH03623.1"/>
    <property type="molecule type" value="Genomic_DNA"/>
</dbReference>
<dbReference type="PROSITE" id="PS51257">
    <property type="entry name" value="PROKAR_LIPOPROTEIN"/>
    <property type="match status" value="1"/>
</dbReference>
<reference evidence="2 3" key="1">
    <citation type="journal article" date="2016" name="Sci. Rep.">
        <title>Complete genome sequence and transcriptomic analysis of a novel marine strain Bacillus weihaiensis reveals the mechanism of brown algae degradation.</title>
        <authorList>
            <person name="Zhu Y."/>
            <person name="Chen P."/>
            <person name="Bao Y."/>
            <person name="Men Y."/>
            <person name="Zeng Y."/>
            <person name="Yang J."/>
            <person name="Sun J."/>
            <person name="Sun Y."/>
        </authorList>
    </citation>
    <scope>NUCLEOTIDE SEQUENCE [LARGE SCALE GENOMIC DNA]</scope>
    <source>
        <strain evidence="2 3">Alg07</strain>
    </source>
</reference>
<evidence type="ECO:0000313" key="2">
    <source>
        <dbReference type="EMBL" id="APH03623.1"/>
    </source>
</evidence>
<sequence length="176" mass="20714">MKKYMYVAFATVLFASFFLVGCTEKTESETQDENIQTIEAVLKNNLNGPDDELIQIVNDVDSYDNLEAQRKYEENLYKEYFADEEAFLEYVNYYGTTLLIEPIKNNVKLKVKNIEWEKTDSKEIIYNFKVELEYQKEGNDKSEIGILNGQANVNEEHKIERMKIHINEFWGSFDTN</sequence>
<dbReference type="OrthoDB" id="2381403at2"/>
<dbReference type="Proteomes" id="UP000181936">
    <property type="component" value="Chromosome"/>
</dbReference>
<dbReference type="RefSeq" id="WP_072578412.1">
    <property type="nucleotide sequence ID" value="NZ_CP016020.1"/>
</dbReference>
<accession>A0A1L3MMQ2</accession>
<evidence type="ECO:0000313" key="3">
    <source>
        <dbReference type="Proteomes" id="UP000181936"/>
    </source>
</evidence>
<keyword evidence="1" id="KW-0732">Signal</keyword>
<name>A0A1L3MMQ2_9BACI</name>
<dbReference type="AlphaFoldDB" id="A0A1L3MMQ2"/>
<evidence type="ECO:0008006" key="4">
    <source>
        <dbReference type="Google" id="ProtNLM"/>
    </source>
</evidence>
<feature type="signal peptide" evidence="1">
    <location>
        <begin position="1"/>
        <end position="21"/>
    </location>
</feature>
<dbReference type="KEGG" id="bwh:A9C19_01990"/>
<proteinExistence type="predicted"/>
<organism evidence="2 3">
    <name type="scientific">Bacillus weihaiensis</name>
    <dbReference type="NCBI Taxonomy" id="1547283"/>
    <lineage>
        <taxon>Bacteria</taxon>
        <taxon>Bacillati</taxon>
        <taxon>Bacillota</taxon>
        <taxon>Bacilli</taxon>
        <taxon>Bacillales</taxon>
        <taxon>Bacillaceae</taxon>
        <taxon>Bacillus</taxon>
    </lineage>
</organism>
<gene>
    <name evidence="2" type="ORF">A9C19_01990</name>
</gene>
<protein>
    <recommendedName>
        <fullName evidence="4">Lipoprotein</fullName>
    </recommendedName>
</protein>